<gene>
    <name evidence="1" type="ORF">BWQ96_02942</name>
</gene>
<reference evidence="1 2" key="1">
    <citation type="journal article" date="2018" name="Mol. Biol. Evol.">
        <title>Analysis of the draft genome of the red seaweed Gracilariopsis chorda provides insights into genome size evolution in Rhodophyta.</title>
        <authorList>
            <person name="Lee J."/>
            <person name="Yang E.C."/>
            <person name="Graf L."/>
            <person name="Yang J.H."/>
            <person name="Qiu H."/>
            <person name="Zel Zion U."/>
            <person name="Chan C.X."/>
            <person name="Stephens T.G."/>
            <person name="Weber A.P.M."/>
            <person name="Boo G.H."/>
            <person name="Boo S.M."/>
            <person name="Kim K.M."/>
            <person name="Shin Y."/>
            <person name="Jung M."/>
            <person name="Lee S.J."/>
            <person name="Yim H.S."/>
            <person name="Lee J.H."/>
            <person name="Bhattacharya D."/>
            <person name="Yoon H.S."/>
        </authorList>
    </citation>
    <scope>NUCLEOTIDE SEQUENCE [LARGE SCALE GENOMIC DNA]</scope>
    <source>
        <strain evidence="1 2">SKKU-2015</strain>
        <tissue evidence="1">Whole body</tissue>
    </source>
</reference>
<accession>A0A2V3IZ04</accession>
<evidence type="ECO:0000313" key="2">
    <source>
        <dbReference type="Proteomes" id="UP000247409"/>
    </source>
</evidence>
<sequence>MHNILRAILSTSISAAGSLIWTKFISRLRRSQVLSSHQARKLMHITTAPLFLATLPLYPSHPISRFLAAAVPLSHAISILRAPKTNELVNAVARTGSKTDDAFATASYGISTAALVAVGWRASPATYIALAAMCFGDGFAGMIGSTVRSPKLPLTNGKTIAGSTSCFIATFLSSRIVLSLPQFPSISTTALCMSAFAASLVEALPIQDNITVPFTAFAFAKMFS</sequence>
<name>A0A2V3IZ04_9FLOR</name>
<dbReference type="AlphaFoldDB" id="A0A2V3IZ04"/>
<protein>
    <submittedName>
        <fullName evidence="1">Putative phytol kinase 1, chloroplastic</fullName>
    </submittedName>
</protein>
<proteinExistence type="predicted"/>
<keyword evidence="1" id="KW-0418">Kinase</keyword>
<keyword evidence="2" id="KW-1185">Reference proteome</keyword>
<evidence type="ECO:0000313" key="1">
    <source>
        <dbReference type="EMBL" id="PXF47329.1"/>
    </source>
</evidence>
<dbReference type="Proteomes" id="UP000247409">
    <property type="component" value="Unassembled WGS sequence"/>
</dbReference>
<organism evidence="1 2">
    <name type="scientific">Gracilariopsis chorda</name>
    <dbReference type="NCBI Taxonomy" id="448386"/>
    <lineage>
        <taxon>Eukaryota</taxon>
        <taxon>Rhodophyta</taxon>
        <taxon>Florideophyceae</taxon>
        <taxon>Rhodymeniophycidae</taxon>
        <taxon>Gracilariales</taxon>
        <taxon>Gracilariaceae</taxon>
        <taxon>Gracilariopsis</taxon>
    </lineage>
</organism>
<dbReference type="STRING" id="448386.A0A2V3IZ04"/>
<dbReference type="EMBL" id="NBIV01000026">
    <property type="protein sequence ID" value="PXF47329.1"/>
    <property type="molecule type" value="Genomic_DNA"/>
</dbReference>
<dbReference type="GO" id="GO:0016301">
    <property type="term" value="F:kinase activity"/>
    <property type="evidence" value="ECO:0007669"/>
    <property type="project" value="UniProtKB-KW"/>
</dbReference>
<comment type="caution">
    <text evidence="1">The sequence shown here is derived from an EMBL/GenBank/DDBJ whole genome shotgun (WGS) entry which is preliminary data.</text>
</comment>
<keyword evidence="1" id="KW-0808">Transferase</keyword>
<dbReference type="OrthoDB" id="5673at2759"/>